<gene>
    <name evidence="4" type="primary">ORF128944</name>
</gene>
<feature type="domain" description="Ig-like" evidence="3">
    <location>
        <begin position="21"/>
        <end position="114"/>
    </location>
</feature>
<accession>A0A0B7AQ15</accession>
<dbReference type="InterPro" id="IPR036179">
    <property type="entry name" value="Ig-like_dom_sf"/>
</dbReference>
<feature type="signal peptide" evidence="2">
    <location>
        <begin position="1"/>
        <end position="25"/>
    </location>
</feature>
<evidence type="ECO:0000259" key="3">
    <source>
        <dbReference type="PROSITE" id="PS50835"/>
    </source>
</evidence>
<dbReference type="SUPFAM" id="SSF48726">
    <property type="entry name" value="Immunoglobulin"/>
    <property type="match status" value="1"/>
</dbReference>
<dbReference type="Gene3D" id="2.60.40.10">
    <property type="entry name" value="Immunoglobulins"/>
    <property type="match status" value="1"/>
</dbReference>
<protein>
    <recommendedName>
        <fullName evidence="3">Ig-like domain-containing protein</fullName>
    </recommendedName>
</protein>
<evidence type="ECO:0000313" key="4">
    <source>
        <dbReference type="EMBL" id="CEK81970.1"/>
    </source>
</evidence>
<feature type="transmembrane region" description="Helical" evidence="1">
    <location>
        <begin position="562"/>
        <end position="587"/>
    </location>
</feature>
<dbReference type="PROSITE" id="PS50835">
    <property type="entry name" value="IG_LIKE"/>
    <property type="match status" value="2"/>
</dbReference>
<sequence length="675" mass="73446">MSVSSNVHIWLFCVSLLMLLPTCDSQSCNVPPIEEGSTTTISCNAPTTSRNVTWLLEQNGQFVTLTTCDVRTGCNNVVSNFSSVGRNSSDGRKYESVLTISSAKRSETTFKCLVDGGLGHLTCTIEIYVKPETPICNSTVALSTSEVAISCMTNKVYPVAICMFKYLSLTMSAPIHSRTAYTTTPSVTRPGYNSTVCTLIVDVTGIKPGNYSISLQMLPYVTKVATSAISYPVTNPILTLMAPSVGIARDCPNGPYINNSYIDARFGAEMTCRCEMTDVGIPFGQAVWYGTSEAAKSEINMTDRSATIRLTYNSSDPNPMLECRAKTVLNTTYIGYQYRPKYAIGPQKVNISVSDPFFNLCPSNNRNATVMCTVPTDQVNPEPKFNILMDGTYLVLGQTGQKLTEGYTYSVRFRPQSSGDVDIICRAENSIFTDLYTSSVSNMEIREPPKAAPKITLLVEGTAFVPESASIKSGETITVTCIVDGGLPIVQSVFLQCGYFKQDVAGNRATLVMTATASISKQICTCKAVHVTGCYDQVATISLLVDQVATNSPPQDSGGNKLAIIAGLSGGFGCLAIVLAVVLIVLLRRRRRRRSTPPVTYVPEPFAWKENNEMTSGSVNSLRYGPPPEYSPPDPHNYSIYTEIKEDGDYIYDTVPNIYGNHNGAYKDDYIQPIP</sequence>
<evidence type="ECO:0000256" key="1">
    <source>
        <dbReference type="SAM" id="Phobius"/>
    </source>
</evidence>
<keyword evidence="1" id="KW-1133">Transmembrane helix</keyword>
<keyword evidence="1" id="KW-0472">Membrane</keyword>
<reference evidence="4" key="1">
    <citation type="submission" date="2014-12" db="EMBL/GenBank/DDBJ databases">
        <title>Insight into the proteome of Arion vulgaris.</title>
        <authorList>
            <person name="Aradska J."/>
            <person name="Bulat T."/>
            <person name="Smidak R."/>
            <person name="Sarate P."/>
            <person name="Gangsoo J."/>
            <person name="Sialana F."/>
            <person name="Bilban M."/>
            <person name="Lubec G."/>
        </authorList>
    </citation>
    <scope>NUCLEOTIDE SEQUENCE</scope>
    <source>
        <tissue evidence="4">Skin</tissue>
    </source>
</reference>
<organism evidence="4">
    <name type="scientific">Arion vulgaris</name>
    <dbReference type="NCBI Taxonomy" id="1028688"/>
    <lineage>
        <taxon>Eukaryota</taxon>
        <taxon>Metazoa</taxon>
        <taxon>Spiralia</taxon>
        <taxon>Lophotrochozoa</taxon>
        <taxon>Mollusca</taxon>
        <taxon>Gastropoda</taxon>
        <taxon>Heterobranchia</taxon>
        <taxon>Euthyneura</taxon>
        <taxon>Panpulmonata</taxon>
        <taxon>Eupulmonata</taxon>
        <taxon>Stylommatophora</taxon>
        <taxon>Helicina</taxon>
        <taxon>Arionoidea</taxon>
        <taxon>Arionidae</taxon>
        <taxon>Arion</taxon>
    </lineage>
</organism>
<dbReference type="EMBL" id="HACG01035105">
    <property type="protein sequence ID" value="CEK81970.1"/>
    <property type="molecule type" value="Transcribed_RNA"/>
</dbReference>
<dbReference type="AlphaFoldDB" id="A0A0B7AQ15"/>
<dbReference type="InterPro" id="IPR007110">
    <property type="entry name" value="Ig-like_dom"/>
</dbReference>
<feature type="chain" id="PRO_5002127678" description="Ig-like domain-containing protein" evidence="2">
    <location>
        <begin position="26"/>
        <end position="675"/>
    </location>
</feature>
<feature type="domain" description="Ig-like" evidence="3">
    <location>
        <begin position="453"/>
        <end position="542"/>
    </location>
</feature>
<keyword evidence="1" id="KW-0812">Transmembrane</keyword>
<name>A0A0B7AQ15_9EUPU</name>
<proteinExistence type="predicted"/>
<dbReference type="InterPro" id="IPR013783">
    <property type="entry name" value="Ig-like_fold"/>
</dbReference>
<keyword evidence="2" id="KW-0732">Signal</keyword>
<evidence type="ECO:0000256" key="2">
    <source>
        <dbReference type="SAM" id="SignalP"/>
    </source>
</evidence>